<feature type="domain" description="Asparagine synthetase" evidence="5">
    <location>
        <begin position="217"/>
        <end position="601"/>
    </location>
</feature>
<dbReference type="InterPro" id="IPR001962">
    <property type="entry name" value="Asn_synthase"/>
</dbReference>
<comment type="caution">
    <text evidence="6">The sequence shown here is derived from an EMBL/GenBank/DDBJ whole genome shotgun (WGS) entry which is preliminary data.</text>
</comment>
<name>A0A919B771_9ACTN</name>
<dbReference type="GO" id="GO:0004066">
    <property type="term" value="F:asparagine synthase (glutamine-hydrolyzing) activity"/>
    <property type="evidence" value="ECO:0007669"/>
    <property type="project" value="UniProtKB-EC"/>
</dbReference>
<dbReference type="Proteomes" id="UP000638313">
    <property type="component" value="Unassembled WGS sequence"/>
</dbReference>
<dbReference type="GO" id="GO:0006529">
    <property type="term" value="P:asparagine biosynthetic process"/>
    <property type="evidence" value="ECO:0007669"/>
    <property type="project" value="UniProtKB-KW"/>
</dbReference>
<dbReference type="Pfam" id="PF00733">
    <property type="entry name" value="Asn_synthase"/>
    <property type="match status" value="1"/>
</dbReference>
<keyword evidence="3" id="KW-0061">Asparagine biosynthesis</keyword>
<dbReference type="InterPro" id="IPR014729">
    <property type="entry name" value="Rossmann-like_a/b/a_fold"/>
</dbReference>
<comment type="catalytic activity">
    <reaction evidence="4">
        <text>L-aspartate + L-glutamine + ATP + H2O = L-asparagine + L-glutamate + AMP + diphosphate + H(+)</text>
        <dbReference type="Rhea" id="RHEA:12228"/>
        <dbReference type="ChEBI" id="CHEBI:15377"/>
        <dbReference type="ChEBI" id="CHEBI:15378"/>
        <dbReference type="ChEBI" id="CHEBI:29985"/>
        <dbReference type="ChEBI" id="CHEBI:29991"/>
        <dbReference type="ChEBI" id="CHEBI:30616"/>
        <dbReference type="ChEBI" id="CHEBI:33019"/>
        <dbReference type="ChEBI" id="CHEBI:58048"/>
        <dbReference type="ChEBI" id="CHEBI:58359"/>
        <dbReference type="ChEBI" id="CHEBI:456215"/>
        <dbReference type="EC" id="6.3.5.4"/>
    </reaction>
</comment>
<dbReference type="PANTHER" id="PTHR43284">
    <property type="entry name" value="ASPARAGINE SYNTHETASE (GLUTAMINE-HYDROLYZING)"/>
    <property type="match status" value="1"/>
</dbReference>
<dbReference type="EC" id="6.3.5.4" evidence="2"/>
<dbReference type="RefSeq" id="WP_190131945.1">
    <property type="nucleotide sequence ID" value="NZ_BNBD01000012.1"/>
</dbReference>
<comment type="pathway">
    <text evidence="1">Amino-acid biosynthesis; L-asparagine biosynthesis; L-asparagine from L-aspartate (L-Gln route): step 1/1.</text>
</comment>
<reference evidence="6" key="1">
    <citation type="journal article" date="2014" name="Int. J. Syst. Evol. Microbiol.">
        <title>Complete genome sequence of Corynebacterium casei LMG S-19264T (=DSM 44701T), isolated from a smear-ripened cheese.</title>
        <authorList>
            <consortium name="US DOE Joint Genome Institute (JGI-PGF)"/>
            <person name="Walter F."/>
            <person name="Albersmeier A."/>
            <person name="Kalinowski J."/>
            <person name="Ruckert C."/>
        </authorList>
    </citation>
    <scope>NUCLEOTIDE SEQUENCE</scope>
    <source>
        <strain evidence="6">JCM 4059</strain>
    </source>
</reference>
<protein>
    <recommendedName>
        <fullName evidence="2">asparagine synthase (glutamine-hydrolyzing)</fullName>
        <ecNumber evidence="2">6.3.5.4</ecNumber>
    </recommendedName>
</protein>
<dbReference type="PANTHER" id="PTHR43284:SF1">
    <property type="entry name" value="ASPARAGINE SYNTHETASE"/>
    <property type="match status" value="1"/>
</dbReference>
<sequence>MTEAAGRFRPPWFCVLPDDDAAGPLARRLARQDAARTLMHSSGRPWLIAFGWGKRLRTVAAGPLKVVLIGSCPVSTTRLRVLATRAAETGDVEELAALPGSYYLITSCRGVRSARGDVAGLNRLYYASVDGVRVISSSPRQLAHEVGKGVDERWVALRLFAPHAPAPLLFSRSPYEGVTPVPPGHQATLTTTGGLAVTRYWTPPTAALPLEMAAERLRDVLAKAVASRTASPPVASVQLSGGLDSAALAALAARARPASTTVLLTVGSRAADNPDERWARRTAALLDGVDHLVLDPGAYPRIFQDLHTSQFALDEPASFAASAARFRHTLRVLAEQGSGAHLNGQGGDETLLAPLSYLPQAAGRSPYRAWWHLRGHAALNRTSSLSLARAAATAGTYRQWLIRAADRLTVPVSPAAALAGWEAPPRLPPWMLPDVVCDLRNELLAAAETAEPASEDIATHGAVMRIRSVARRASLYRDAMEAAGVPSHFPYLDRAVIETALMTWPEERTDPWAPKPLLTAAVAPLAPPDLLVRRDKGHYNHEIHTGLATHHREVAELFHGSALGKAGLIDEGAVRQALAEAATRRIPPAFITETVAVELWLRSARP</sequence>
<evidence type="ECO:0000256" key="2">
    <source>
        <dbReference type="ARBA" id="ARBA00012737"/>
    </source>
</evidence>
<keyword evidence="3" id="KW-0028">Amino-acid biosynthesis</keyword>
<evidence type="ECO:0000259" key="5">
    <source>
        <dbReference type="Pfam" id="PF00733"/>
    </source>
</evidence>
<dbReference type="Gene3D" id="3.40.50.620">
    <property type="entry name" value="HUPs"/>
    <property type="match status" value="1"/>
</dbReference>
<dbReference type="SUPFAM" id="SSF56235">
    <property type="entry name" value="N-terminal nucleophile aminohydrolases (Ntn hydrolases)"/>
    <property type="match status" value="1"/>
</dbReference>
<dbReference type="InterPro" id="IPR029055">
    <property type="entry name" value="Ntn_hydrolases_N"/>
</dbReference>
<dbReference type="SUPFAM" id="SSF52402">
    <property type="entry name" value="Adenine nucleotide alpha hydrolases-like"/>
    <property type="match status" value="1"/>
</dbReference>
<dbReference type="Gene3D" id="3.60.20.10">
    <property type="entry name" value="Glutamine Phosphoribosylpyrophosphate, subunit 1, domain 1"/>
    <property type="match status" value="1"/>
</dbReference>
<evidence type="ECO:0000256" key="1">
    <source>
        <dbReference type="ARBA" id="ARBA00005187"/>
    </source>
</evidence>
<dbReference type="EMBL" id="BNBD01000012">
    <property type="protein sequence ID" value="GHF62444.1"/>
    <property type="molecule type" value="Genomic_DNA"/>
</dbReference>
<evidence type="ECO:0000256" key="4">
    <source>
        <dbReference type="ARBA" id="ARBA00048741"/>
    </source>
</evidence>
<proteinExistence type="predicted"/>
<gene>
    <name evidence="6" type="ORF">GCM10010218_49890</name>
</gene>
<keyword evidence="7" id="KW-1185">Reference proteome</keyword>
<evidence type="ECO:0000313" key="7">
    <source>
        <dbReference type="Proteomes" id="UP000638313"/>
    </source>
</evidence>
<reference evidence="6" key="2">
    <citation type="submission" date="2020-09" db="EMBL/GenBank/DDBJ databases">
        <authorList>
            <person name="Sun Q."/>
            <person name="Ohkuma M."/>
        </authorList>
    </citation>
    <scope>NUCLEOTIDE SEQUENCE</scope>
    <source>
        <strain evidence="6">JCM 4059</strain>
    </source>
</reference>
<accession>A0A919B771</accession>
<evidence type="ECO:0000256" key="3">
    <source>
        <dbReference type="ARBA" id="ARBA00022888"/>
    </source>
</evidence>
<evidence type="ECO:0000313" key="6">
    <source>
        <dbReference type="EMBL" id="GHF62444.1"/>
    </source>
</evidence>
<organism evidence="6 7">
    <name type="scientific">Streptomyces mashuensis</name>
    <dbReference type="NCBI Taxonomy" id="33904"/>
    <lineage>
        <taxon>Bacteria</taxon>
        <taxon>Bacillati</taxon>
        <taxon>Actinomycetota</taxon>
        <taxon>Actinomycetes</taxon>
        <taxon>Kitasatosporales</taxon>
        <taxon>Streptomycetaceae</taxon>
        <taxon>Streptomyces</taxon>
    </lineage>
</organism>
<dbReference type="AlphaFoldDB" id="A0A919B771"/>
<dbReference type="InterPro" id="IPR051786">
    <property type="entry name" value="ASN_synthetase/amidase"/>
</dbReference>